<dbReference type="SUPFAM" id="SSF48452">
    <property type="entry name" value="TPR-like"/>
    <property type="match status" value="1"/>
</dbReference>
<dbReference type="Proteomes" id="UP000235616">
    <property type="component" value="Unassembled WGS sequence"/>
</dbReference>
<evidence type="ECO:0000313" key="1">
    <source>
        <dbReference type="EMBL" id="PMS18877.1"/>
    </source>
</evidence>
<organism evidence="1 2">
    <name type="scientific">Trinickia dabaoshanensis</name>
    <dbReference type="NCBI Taxonomy" id="564714"/>
    <lineage>
        <taxon>Bacteria</taxon>
        <taxon>Pseudomonadati</taxon>
        <taxon>Pseudomonadota</taxon>
        <taxon>Betaproteobacteria</taxon>
        <taxon>Burkholderiales</taxon>
        <taxon>Burkholderiaceae</taxon>
        <taxon>Trinickia</taxon>
    </lineage>
</organism>
<evidence type="ECO:0000313" key="2">
    <source>
        <dbReference type="Proteomes" id="UP000235616"/>
    </source>
</evidence>
<sequence length="208" mass="23068">MKPISADADYATLDPTARAVLDFWFGEPGSPAFGVASPRWFGRDDAFDAQILARFGMTLEAARRGERDAWMATPLGTLALVIVLDQFSRNVCRGRAQAFAADARALDAARRLVASGAHLSLPTAEHRAFAYLPFEHAEWLDAQRESVRLFEALAHETAQQGKGSYLDYARRHAAVIERFGRFPHRNEALGRATTDDERAFLREPGSSF</sequence>
<proteinExistence type="predicted"/>
<dbReference type="RefSeq" id="WP_102646427.1">
    <property type="nucleotide sequence ID" value="NZ_PNYA01000013.1"/>
</dbReference>
<dbReference type="Gene3D" id="1.20.58.320">
    <property type="entry name" value="TPR-like"/>
    <property type="match status" value="1"/>
</dbReference>
<dbReference type="OrthoDB" id="7593450at2"/>
<dbReference type="InterPro" id="IPR010323">
    <property type="entry name" value="DUF924"/>
</dbReference>
<reference evidence="1 2" key="1">
    <citation type="submission" date="2018-01" db="EMBL/GenBank/DDBJ databases">
        <title>Whole genome analyses suggest that Burkholderia sensu lato contains two further novel genera in the rhizoxinica-symbiotica group Mycetohabitans gen. nov., and Trinickia gen. nov.: implications for the evolution of diazotrophy and nodulation in the Burkholderiaceae.</title>
        <authorList>
            <person name="Estrada-de los Santos P."/>
            <person name="Palmer M."/>
            <person name="Chavez-Ramirez B."/>
            <person name="Beukes C."/>
            <person name="Steenkamp E.T."/>
            <person name="Hirsch A.M."/>
            <person name="Manyaka P."/>
            <person name="Maluk M."/>
            <person name="Lafos M."/>
            <person name="Crook M."/>
            <person name="Gross E."/>
            <person name="Simon M.F."/>
            <person name="Bueno dos Reis Junior F."/>
            <person name="Poole P.S."/>
            <person name="Venter S.N."/>
            <person name="James E.K."/>
        </authorList>
    </citation>
    <scope>NUCLEOTIDE SEQUENCE [LARGE SCALE GENOMIC DNA]</scope>
    <source>
        <strain evidence="1 2">GIMN1.004</strain>
    </source>
</reference>
<dbReference type="EMBL" id="PNYA01000013">
    <property type="protein sequence ID" value="PMS18877.1"/>
    <property type="molecule type" value="Genomic_DNA"/>
</dbReference>
<accession>A0A2N7VP34</accession>
<name>A0A2N7VP34_9BURK</name>
<dbReference type="Pfam" id="PF06041">
    <property type="entry name" value="DUF924"/>
    <property type="match status" value="1"/>
</dbReference>
<protein>
    <submittedName>
        <fullName evidence="1">DUF924 domain-containing protein</fullName>
    </submittedName>
</protein>
<dbReference type="InterPro" id="IPR011990">
    <property type="entry name" value="TPR-like_helical_dom_sf"/>
</dbReference>
<dbReference type="Gene3D" id="1.25.40.10">
    <property type="entry name" value="Tetratricopeptide repeat domain"/>
    <property type="match status" value="1"/>
</dbReference>
<comment type="caution">
    <text evidence="1">The sequence shown here is derived from an EMBL/GenBank/DDBJ whole genome shotgun (WGS) entry which is preliminary data.</text>
</comment>
<gene>
    <name evidence="1" type="ORF">C0Z18_15640</name>
</gene>
<keyword evidence="2" id="KW-1185">Reference proteome</keyword>
<dbReference type="AlphaFoldDB" id="A0A2N7VP34"/>